<name>A0A9E2S3X0_9BACT</name>
<organism evidence="1 2">
    <name type="scientific">Pinibacter aurantiacus</name>
    <dbReference type="NCBI Taxonomy" id="2851599"/>
    <lineage>
        <taxon>Bacteria</taxon>
        <taxon>Pseudomonadati</taxon>
        <taxon>Bacteroidota</taxon>
        <taxon>Chitinophagia</taxon>
        <taxon>Chitinophagales</taxon>
        <taxon>Chitinophagaceae</taxon>
        <taxon>Pinibacter</taxon>
    </lineage>
</organism>
<accession>A0A9E2S3X0</accession>
<comment type="caution">
    <text evidence="1">The sequence shown here is derived from an EMBL/GenBank/DDBJ whole genome shotgun (WGS) entry which is preliminary data.</text>
</comment>
<dbReference type="RefSeq" id="WP_217789643.1">
    <property type="nucleotide sequence ID" value="NZ_JAHSPG010000001.1"/>
</dbReference>
<gene>
    <name evidence="1" type="ORF">KTO63_03045</name>
</gene>
<protein>
    <submittedName>
        <fullName evidence="1">YdeI/OmpD-associated family protein</fullName>
    </submittedName>
</protein>
<sequence>MSQNVIEKLQLKEEKNLLIQGLPSTIEKQFSKLFFAKNVTPLLKSRGIDFALVFAINECQLNGILADVLPALNNEGKFWVAYPKSTSKIASNLNRSCSWQMLTDAGFENVSEVTLDHVWTAIRFHKNEQAVVVIEEEVEVFEEEEEGDDDVAVAVPTKKKTVATPPDFAKALRRSKVATTFFEKLSAANQTEYVNWITGARKEETRLKRIETAIERLGEGRKTPSDK</sequence>
<dbReference type="Proteomes" id="UP000812270">
    <property type="component" value="Unassembled WGS sequence"/>
</dbReference>
<proteinExistence type="predicted"/>
<reference evidence="1" key="1">
    <citation type="submission" date="2021-06" db="EMBL/GenBank/DDBJ databases">
        <authorList>
            <person name="Huq M.A."/>
        </authorList>
    </citation>
    <scope>NUCLEOTIDE SEQUENCE</scope>
    <source>
        <strain evidence="1">MAH-26</strain>
    </source>
</reference>
<evidence type="ECO:0000313" key="1">
    <source>
        <dbReference type="EMBL" id="MBV4356108.1"/>
    </source>
</evidence>
<dbReference type="AlphaFoldDB" id="A0A9E2S3X0"/>
<keyword evidence="2" id="KW-1185">Reference proteome</keyword>
<dbReference type="EMBL" id="JAHSPG010000001">
    <property type="protein sequence ID" value="MBV4356108.1"/>
    <property type="molecule type" value="Genomic_DNA"/>
</dbReference>
<dbReference type="Pfam" id="PF13376">
    <property type="entry name" value="OmdA"/>
    <property type="match status" value="1"/>
</dbReference>
<evidence type="ECO:0000313" key="2">
    <source>
        <dbReference type="Proteomes" id="UP000812270"/>
    </source>
</evidence>